<sequence>MLDPRHWLVLASAEGPDVAAVRRLRELLENHGLGTDAVQVPVIGGEATAIESAWLGEGAHTPYLQVHNISANPEQCHLLFDAAVTARLLIGVEPGPPTAIICAGVLDPEDYFEDPGECCMVSTPEQLHDCLHGGAHRYRYAR</sequence>
<organism evidence="1 2">
    <name type="scientific">Corynebacterium lemuris</name>
    <dbReference type="NCBI Taxonomy" id="1859292"/>
    <lineage>
        <taxon>Bacteria</taxon>
        <taxon>Bacillati</taxon>
        <taxon>Actinomycetota</taxon>
        <taxon>Actinomycetes</taxon>
        <taxon>Mycobacteriales</taxon>
        <taxon>Corynebacteriaceae</taxon>
        <taxon>Corynebacterium</taxon>
    </lineage>
</organism>
<reference evidence="1 2" key="1">
    <citation type="submission" date="2022-08" db="EMBL/GenBank/DDBJ databases">
        <title>YIM 101645 draft genome.</title>
        <authorList>
            <person name="Chen X."/>
        </authorList>
    </citation>
    <scope>NUCLEOTIDE SEQUENCE [LARGE SCALE GENOMIC DNA]</scope>
    <source>
        <strain evidence="1 2">YIM 101645</strain>
    </source>
</reference>
<dbReference type="EMBL" id="JANWTC010000017">
    <property type="protein sequence ID" value="MCS5480737.1"/>
    <property type="molecule type" value="Genomic_DNA"/>
</dbReference>
<keyword evidence="2" id="KW-1185">Reference proteome</keyword>
<dbReference type="Proteomes" id="UP001205965">
    <property type="component" value="Unassembled WGS sequence"/>
</dbReference>
<protein>
    <submittedName>
        <fullName evidence="1">Uncharacterized protein</fullName>
    </submittedName>
</protein>
<gene>
    <name evidence="1" type="ORF">NYP18_13915</name>
</gene>
<evidence type="ECO:0000313" key="2">
    <source>
        <dbReference type="Proteomes" id="UP001205965"/>
    </source>
</evidence>
<evidence type="ECO:0000313" key="1">
    <source>
        <dbReference type="EMBL" id="MCS5480737.1"/>
    </source>
</evidence>
<dbReference type="RefSeq" id="WP_259428798.1">
    <property type="nucleotide sequence ID" value="NZ_JANWTC010000017.1"/>
</dbReference>
<accession>A0ABT2FZR0</accession>
<comment type="caution">
    <text evidence="1">The sequence shown here is derived from an EMBL/GenBank/DDBJ whole genome shotgun (WGS) entry which is preliminary data.</text>
</comment>
<name>A0ABT2FZR0_9CORY</name>
<proteinExistence type="predicted"/>